<dbReference type="OrthoDB" id="98874at2"/>
<comment type="caution">
    <text evidence="3">The sequence shown here is derived from an EMBL/GenBank/DDBJ whole genome shotgun (WGS) entry which is preliminary data.</text>
</comment>
<proteinExistence type="predicted"/>
<evidence type="ECO:0000313" key="4">
    <source>
        <dbReference type="Proteomes" id="UP000030152"/>
    </source>
</evidence>
<evidence type="ECO:0000259" key="2">
    <source>
        <dbReference type="Pfam" id="PF12969"/>
    </source>
</evidence>
<dbReference type="Pfam" id="PF12969">
    <property type="entry name" value="DUF3857"/>
    <property type="match status" value="1"/>
</dbReference>
<feature type="chain" id="PRO_5001991777" evidence="1">
    <location>
        <begin position="19"/>
        <end position="647"/>
    </location>
</feature>
<protein>
    <submittedName>
        <fullName evidence="3">Transglutaminase</fullName>
    </submittedName>
</protein>
<dbReference type="Gene3D" id="2.60.40.3140">
    <property type="match status" value="1"/>
</dbReference>
<dbReference type="Proteomes" id="UP000030152">
    <property type="component" value="Unassembled WGS sequence"/>
</dbReference>
<dbReference type="AlphaFoldDB" id="A0A0A2M2T0"/>
<dbReference type="RefSeq" id="WP_020213139.1">
    <property type="nucleotide sequence ID" value="NZ_JRLX01000007.1"/>
</dbReference>
<evidence type="ECO:0000256" key="1">
    <source>
        <dbReference type="SAM" id="SignalP"/>
    </source>
</evidence>
<sequence length="647" mass="74656">MKKTVIALLLIISMQGYAQVVIPEIPKITKEDLAEKVHPQDSAASAAYLYRAGKTWFELSGNTWFMKTEIFTRLKIYKKEGYSYANPQITFYSGDRLATGYFGEANTYNLTGGILEKAALKKDSEFAKEVRKDVTEKKITLPNVREGSIIEYKYTITTPYFSDLRDFYFQFNIPANNVRYDVWVPTYFYYNIFIKNPKVVVESESKKVYNNRTDSNETYRYYTSKNVKAIKDEAYVDNIENYTATVQHELAAVSLPNQEVKYYSNDWKTVAKKIYENNSFGWELRYDSYFEDDIDPLLTKGMSNTDKATLIFNYVKARMNWNGEFGYLCDTGVKKAYAAKAGNVAEINLMLTAMLRHAKLDANPVLVSTRANGVAMYPTRSAYNYVIAAVKIDDKMVLLDATAKYTQPNILPIRAINWVGRLIKRNGETEEINLVPKTVAKEAVTLMCTINPDGTVAGKIRDQYMDHNAYLFRDKYTGMQQDNYLENMEDKYKGITINDYKITNEKDVTKPLIEEYSFTHNNVADVIGNKIYLSPMLFFKRHENPFKQETREYPVDFAFPYQDKYAINLKVPDGYTIESLPKPISITMEENIGNFKYNILVTGNNIQLSVTFEINLPNVSADYYKTLKDFYQKMLEKQNEQIVLVKA</sequence>
<reference evidence="3 4" key="1">
    <citation type="submission" date="2013-09" db="EMBL/GenBank/DDBJ databases">
        <authorList>
            <person name="Zeng Z."/>
            <person name="Chen C."/>
        </authorList>
    </citation>
    <scope>NUCLEOTIDE SEQUENCE [LARGE SCALE GENOMIC DNA]</scope>
    <source>
        <strain evidence="3 4">WB 3.3-2</strain>
    </source>
</reference>
<dbReference type="EMBL" id="JRLX01000007">
    <property type="protein sequence ID" value="KGO86957.1"/>
    <property type="molecule type" value="Genomic_DNA"/>
</dbReference>
<feature type="signal peptide" evidence="1">
    <location>
        <begin position="1"/>
        <end position="18"/>
    </location>
</feature>
<dbReference type="Gene3D" id="2.60.120.1130">
    <property type="match status" value="1"/>
</dbReference>
<feature type="domain" description="DUF3857" evidence="2">
    <location>
        <begin position="74"/>
        <end position="229"/>
    </location>
</feature>
<name>A0A0A2M2T0_9FLAO</name>
<evidence type="ECO:0000313" key="3">
    <source>
        <dbReference type="EMBL" id="KGO86957.1"/>
    </source>
</evidence>
<gene>
    <name evidence="3" type="ORF">Q765_08320</name>
</gene>
<keyword evidence="1" id="KW-0732">Signal</keyword>
<dbReference type="Gene3D" id="3.10.620.30">
    <property type="match status" value="1"/>
</dbReference>
<dbReference type="STRING" id="1121895.GCA_000378485_01980"/>
<dbReference type="InterPro" id="IPR024618">
    <property type="entry name" value="DUF3857"/>
</dbReference>
<keyword evidence="4" id="KW-1185">Reference proteome</keyword>
<dbReference type="eggNOG" id="COG1305">
    <property type="taxonomic scope" value="Bacteria"/>
</dbReference>
<accession>A0A0A2M2T0</accession>
<organism evidence="3 4">
    <name type="scientific">Flavobacterium rivuli WB 3.3-2 = DSM 21788</name>
    <dbReference type="NCBI Taxonomy" id="1121895"/>
    <lineage>
        <taxon>Bacteria</taxon>
        <taxon>Pseudomonadati</taxon>
        <taxon>Bacteroidota</taxon>
        <taxon>Flavobacteriia</taxon>
        <taxon>Flavobacteriales</taxon>
        <taxon>Flavobacteriaceae</taxon>
        <taxon>Flavobacterium</taxon>
    </lineage>
</organism>